<dbReference type="Pfam" id="PF00440">
    <property type="entry name" value="TetR_N"/>
    <property type="match status" value="1"/>
</dbReference>
<keyword evidence="1" id="KW-0805">Transcription regulation</keyword>
<proteinExistence type="predicted"/>
<dbReference type="PROSITE" id="PS50977">
    <property type="entry name" value="HTH_TETR_2"/>
    <property type="match status" value="1"/>
</dbReference>
<gene>
    <name evidence="4" type="primary">acrR</name>
    <name evidence="4" type="ORF">NCTC11343_01348</name>
</gene>
<dbReference type="Gene3D" id="1.10.357.10">
    <property type="entry name" value="Tetracycline Repressor, domain 2"/>
    <property type="match status" value="1"/>
</dbReference>
<dbReference type="InterPro" id="IPR009057">
    <property type="entry name" value="Homeodomain-like_sf"/>
</dbReference>
<evidence type="ECO:0000256" key="1">
    <source>
        <dbReference type="ARBA" id="ARBA00023015"/>
    </source>
</evidence>
<dbReference type="EMBL" id="UAUU01000004">
    <property type="protein sequence ID" value="SPZ84803.1"/>
    <property type="molecule type" value="Genomic_DNA"/>
</dbReference>
<dbReference type="AlphaFoldDB" id="A0A2X2IZY2"/>
<protein>
    <submittedName>
        <fullName evidence="4">Potential acrAB operon repressor</fullName>
    </submittedName>
</protein>
<dbReference type="SUPFAM" id="SSF48498">
    <property type="entry name" value="Tetracyclin repressor-like, C-terminal domain"/>
    <property type="match status" value="1"/>
</dbReference>
<dbReference type="PANTHER" id="PTHR47506">
    <property type="entry name" value="TRANSCRIPTIONAL REGULATORY PROTEIN"/>
    <property type="match status" value="1"/>
</dbReference>
<accession>A0A2X2IZY2</accession>
<keyword evidence="2" id="KW-0238">DNA-binding</keyword>
<dbReference type="Proteomes" id="UP000251241">
    <property type="component" value="Unassembled WGS sequence"/>
</dbReference>
<dbReference type="PANTHER" id="PTHR47506:SF3">
    <property type="entry name" value="HTH-TYPE TRANSCRIPTIONAL REGULATOR LMRA"/>
    <property type="match status" value="1"/>
</dbReference>
<dbReference type="SUPFAM" id="SSF46689">
    <property type="entry name" value="Homeodomain-like"/>
    <property type="match status" value="1"/>
</dbReference>
<evidence type="ECO:0000313" key="5">
    <source>
        <dbReference type="Proteomes" id="UP000251241"/>
    </source>
</evidence>
<name>A0A2X2IZY2_SPHMU</name>
<evidence type="ECO:0000256" key="3">
    <source>
        <dbReference type="ARBA" id="ARBA00023163"/>
    </source>
</evidence>
<dbReference type="GeneID" id="97181410"/>
<dbReference type="PRINTS" id="PR00455">
    <property type="entry name" value="HTHTETR"/>
</dbReference>
<reference evidence="4 5" key="1">
    <citation type="submission" date="2018-06" db="EMBL/GenBank/DDBJ databases">
        <authorList>
            <consortium name="Pathogen Informatics"/>
            <person name="Doyle S."/>
        </authorList>
    </citation>
    <scope>NUCLEOTIDE SEQUENCE [LARGE SCALE GENOMIC DNA]</scope>
    <source>
        <strain evidence="4 5">NCTC11343</strain>
    </source>
</reference>
<evidence type="ECO:0000313" key="4">
    <source>
        <dbReference type="EMBL" id="SPZ84803.1"/>
    </source>
</evidence>
<dbReference type="GO" id="GO:0003677">
    <property type="term" value="F:DNA binding"/>
    <property type="evidence" value="ECO:0007669"/>
    <property type="project" value="UniProtKB-UniRule"/>
</dbReference>
<dbReference type="InterPro" id="IPR011075">
    <property type="entry name" value="TetR_C"/>
</dbReference>
<evidence type="ECO:0000256" key="2">
    <source>
        <dbReference type="ARBA" id="ARBA00023125"/>
    </source>
</evidence>
<dbReference type="Pfam" id="PF16925">
    <property type="entry name" value="TetR_C_13"/>
    <property type="match status" value="1"/>
</dbReference>
<organism evidence="4 5">
    <name type="scientific">Sphingobacterium multivorum</name>
    <dbReference type="NCBI Taxonomy" id="28454"/>
    <lineage>
        <taxon>Bacteria</taxon>
        <taxon>Pseudomonadati</taxon>
        <taxon>Bacteroidota</taxon>
        <taxon>Sphingobacteriia</taxon>
        <taxon>Sphingobacteriales</taxon>
        <taxon>Sphingobacteriaceae</taxon>
        <taxon>Sphingobacterium</taxon>
    </lineage>
</organism>
<keyword evidence="3" id="KW-0804">Transcription</keyword>
<sequence length="197" mass="22039">MSKAEQTRQYIIEKTAPIFNKKGYFATSLSDITTATGLTKGSIYGNFKDKDDLATHVYTYQSKKIAEAVNQQIIQQKTALKKLLSFLDFYKENFKNIAASGGCPMMNAAVEADDSLSFLTPKVKRSFDLWRQQLILILEEGVASGEFKQHISTENYAITFMAMVEGGILLSKISGRAKDLAIVLDKMKDMVDREIKA</sequence>
<dbReference type="InterPro" id="IPR036271">
    <property type="entry name" value="Tet_transcr_reg_TetR-rel_C_sf"/>
</dbReference>
<dbReference type="RefSeq" id="WP_070569491.1">
    <property type="nucleotide sequence ID" value="NZ_CP069793.1"/>
</dbReference>
<dbReference type="InterPro" id="IPR001647">
    <property type="entry name" value="HTH_TetR"/>
</dbReference>